<name>A0A383A321_9ZZZZ</name>
<feature type="non-terminal residue" evidence="1">
    <location>
        <position position="165"/>
    </location>
</feature>
<protein>
    <recommendedName>
        <fullName evidence="2">N-acetyl sugar amidotransferase</fullName>
    </recommendedName>
</protein>
<accession>A0A383A321</accession>
<organism evidence="1">
    <name type="scientific">marine metagenome</name>
    <dbReference type="NCBI Taxonomy" id="408172"/>
    <lineage>
        <taxon>unclassified sequences</taxon>
        <taxon>metagenomes</taxon>
        <taxon>ecological metagenomes</taxon>
    </lineage>
</organism>
<dbReference type="AlphaFoldDB" id="A0A383A321"/>
<dbReference type="SUPFAM" id="SSF52402">
    <property type="entry name" value="Adenine nucleotide alpha hydrolases-like"/>
    <property type="match status" value="1"/>
</dbReference>
<reference evidence="1" key="1">
    <citation type="submission" date="2018-05" db="EMBL/GenBank/DDBJ databases">
        <authorList>
            <person name="Lanie J.A."/>
            <person name="Ng W.-L."/>
            <person name="Kazmierczak K.M."/>
            <person name="Andrzejewski T.M."/>
            <person name="Davidsen T.M."/>
            <person name="Wayne K.J."/>
            <person name="Tettelin H."/>
            <person name="Glass J.I."/>
            <person name="Rusch D."/>
            <person name="Podicherti R."/>
            <person name="Tsui H.-C.T."/>
            <person name="Winkler M.E."/>
        </authorList>
    </citation>
    <scope>NUCLEOTIDE SEQUENCE</scope>
</reference>
<sequence length="165" mass="19065">MILVMKYCKKCLMPDTRPGLEFDDNGVCFACVHYEKRKNTDWDERWRQLEKLCDKYRGSNGNSYDCAIAVSGGKDSHMQTFVMKEKLKMNPILLEVGNVDWTDVGRKNLDNLSDTFGCDIIQLQPNIKTNRILTKKAFKELGQSSWYIDSIIYAFPYKMAIKLGV</sequence>
<proteinExistence type="predicted"/>
<evidence type="ECO:0008006" key="2">
    <source>
        <dbReference type="Google" id="ProtNLM"/>
    </source>
</evidence>
<evidence type="ECO:0000313" key="1">
    <source>
        <dbReference type="EMBL" id="SVE02142.1"/>
    </source>
</evidence>
<gene>
    <name evidence="1" type="ORF">METZ01_LOCUS454996</name>
</gene>
<dbReference type="EMBL" id="UINC01188767">
    <property type="protein sequence ID" value="SVE02142.1"/>
    <property type="molecule type" value="Genomic_DNA"/>
</dbReference>